<organism evidence="3 4">
    <name type="scientific">Parvularcula marina</name>
    <dbReference type="NCBI Taxonomy" id="2292771"/>
    <lineage>
        <taxon>Bacteria</taxon>
        <taxon>Pseudomonadati</taxon>
        <taxon>Pseudomonadota</taxon>
        <taxon>Alphaproteobacteria</taxon>
        <taxon>Parvularculales</taxon>
        <taxon>Parvularculaceae</taxon>
        <taxon>Parvularcula</taxon>
    </lineage>
</organism>
<evidence type="ECO:0000259" key="2">
    <source>
        <dbReference type="Pfam" id="PF20434"/>
    </source>
</evidence>
<sequence>MSWPDLLGRPLPAPTQSIRIGDGDTDIVDLWLPEGEGPHPVVLMIHGGCWQKAIADRTLMNYSAEALRAAGIAVWNIEYRGVDEEGGGYPGTFLDVGRAADALMERGGEFGLDTSKIVAFGHSAGGHLAIWAAGRHRLPSSSALYTEDPARLYGVVNSGGLADLEASEPLTLKSCLADIKDRLEGPNGFSETSPVNLLPLGTIQVSINGARDRIAPSILGEQWTLKADLSGDEAHFVEVPGGHVELVSPGTEAFETELAAIRRLLLD</sequence>
<dbReference type="EMBL" id="QUQO01000001">
    <property type="protein sequence ID" value="RFB06315.1"/>
    <property type="molecule type" value="Genomic_DNA"/>
</dbReference>
<dbReference type="Gene3D" id="3.40.50.1820">
    <property type="entry name" value="alpha/beta hydrolase"/>
    <property type="match status" value="1"/>
</dbReference>
<dbReference type="PANTHER" id="PTHR48081:SF33">
    <property type="entry name" value="KYNURENINE FORMAMIDASE"/>
    <property type="match status" value="1"/>
</dbReference>
<dbReference type="InParanoid" id="A0A371RLH5"/>
<protein>
    <submittedName>
        <fullName evidence="3">Alpha/beta hydrolase</fullName>
    </submittedName>
</protein>
<evidence type="ECO:0000313" key="4">
    <source>
        <dbReference type="Proteomes" id="UP000264589"/>
    </source>
</evidence>
<dbReference type="SUPFAM" id="SSF53474">
    <property type="entry name" value="alpha/beta-Hydrolases"/>
    <property type="match status" value="1"/>
</dbReference>
<comment type="caution">
    <text evidence="3">The sequence shown here is derived from an EMBL/GenBank/DDBJ whole genome shotgun (WGS) entry which is preliminary data.</text>
</comment>
<dbReference type="Pfam" id="PF20434">
    <property type="entry name" value="BD-FAE"/>
    <property type="match status" value="1"/>
</dbReference>
<dbReference type="AlphaFoldDB" id="A0A371RLH5"/>
<proteinExistence type="predicted"/>
<accession>A0A371RLH5</accession>
<dbReference type="GO" id="GO:0016787">
    <property type="term" value="F:hydrolase activity"/>
    <property type="evidence" value="ECO:0007669"/>
    <property type="project" value="UniProtKB-KW"/>
</dbReference>
<reference evidence="3 4" key="1">
    <citation type="submission" date="2018-08" db="EMBL/GenBank/DDBJ databases">
        <title>Parvularcula sp. SM1705, isolated from surface water of the South Sea China.</title>
        <authorList>
            <person name="Sun L."/>
        </authorList>
    </citation>
    <scope>NUCLEOTIDE SEQUENCE [LARGE SCALE GENOMIC DNA]</scope>
    <source>
        <strain evidence="3 4">SM1705</strain>
    </source>
</reference>
<evidence type="ECO:0000256" key="1">
    <source>
        <dbReference type="ARBA" id="ARBA00022801"/>
    </source>
</evidence>
<keyword evidence="1 3" id="KW-0378">Hydrolase</keyword>
<dbReference type="PANTHER" id="PTHR48081">
    <property type="entry name" value="AB HYDROLASE SUPERFAMILY PROTEIN C4A8.06C"/>
    <property type="match status" value="1"/>
</dbReference>
<gene>
    <name evidence="3" type="ORF">DX908_01885</name>
</gene>
<name>A0A371RLH5_9PROT</name>
<dbReference type="InterPro" id="IPR029058">
    <property type="entry name" value="AB_hydrolase_fold"/>
</dbReference>
<feature type="domain" description="BD-FAE-like" evidence="2">
    <location>
        <begin position="29"/>
        <end position="166"/>
    </location>
</feature>
<evidence type="ECO:0000313" key="3">
    <source>
        <dbReference type="EMBL" id="RFB06315.1"/>
    </source>
</evidence>
<dbReference type="OrthoDB" id="9771666at2"/>
<keyword evidence="4" id="KW-1185">Reference proteome</keyword>
<dbReference type="InterPro" id="IPR050300">
    <property type="entry name" value="GDXG_lipolytic_enzyme"/>
</dbReference>
<dbReference type="Proteomes" id="UP000264589">
    <property type="component" value="Unassembled WGS sequence"/>
</dbReference>
<dbReference type="InterPro" id="IPR049492">
    <property type="entry name" value="BD-FAE-like_dom"/>
</dbReference>